<dbReference type="InterPro" id="IPR006175">
    <property type="entry name" value="YjgF/YER057c/UK114"/>
</dbReference>
<dbReference type="Pfam" id="PF01042">
    <property type="entry name" value="Ribonuc_L-PSP"/>
    <property type="match status" value="1"/>
</dbReference>
<proteinExistence type="predicted"/>
<dbReference type="STRING" id="439228.SAMN06295920_11323"/>
<evidence type="ECO:0000313" key="2">
    <source>
        <dbReference type="Proteomes" id="UP000189818"/>
    </source>
</evidence>
<accession>A0A1T5GA55</accession>
<dbReference type="RefSeq" id="WP_235862767.1">
    <property type="nucleotide sequence ID" value="NZ_FUYM01000013.1"/>
</dbReference>
<evidence type="ECO:0000313" key="1">
    <source>
        <dbReference type="EMBL" id="SKC05286.1"/>
    </source>
</evidence>
<dbReference type="EMBL" id="FUYM01000013">
    <property type="protein sequence ID" value="SKC05286.1"/>
    <property type="molecule type" value="Genomic_DNA"/>
</dbReference>
<dbReference type="Proteomes" id="UP000189818">
    <property type="component" value="Unassembled WGS sequence"/>
</dbReference>
<keyword evidence="2" id="KW-1185">Reference proteome</keyword>
<organism evidence="1 2">
    <name type="scientific">Rhizorhabdus histidinilytica</name>
    <dbReference type="NCBI Taxonomy" id="439228"/>
    <lineage>
        <taxon>Bacteria</taxon>
        <taxon>Pseudomonadati</taxon>
        <taxon>Pseudomonadota</taxon>
        <taxon>Alphaproteobacteria</taxon>
        <taxon>Sphingomonadales</taxon>
        <taxon>Sphingomonadaceae</taxon>
        <taxon>Rhizorhabdus</taxon>
    </lineage>
</organism>
<name>A0A1T5GA55_9SPHN</name>
<dbReference type="Gene3D" id="3.30.1330.40">
    <property type="entry name" value="RutC-like"/>
    <property type="match status" value="1"/>
</dbReference>
<reference evidence="2" key="1">
    <citation type="submission" date="2017-02" db="EMBL/GenBank/DDBJ databases">
        <authorList>
            <person name="Varghese N."/>
            <person name="Submissions S."/>
        </authorList>
    </citation>
    <scope>NUCLEOTIDE SEQUENCE [LARGE SCALE GENOMIC DNA]</scope>
    <source>
        <strain evidence="2">UM2</strain>
    </source>
</reference>
<protein>
    <submittedName>
        <fullName evidence="1">Enamine deaminase RidA, house cleaning of reactive enamine intermediates, YjgF/YER057c/UK114 family</fullName>
    </submittedName>
</protein>
<dbReference type="AlphaFoldDB" id="A0A1T5GA55"/>
<dbReference type="SUPFAM" id="SSF55298">
    <property type="entry name" value="YjgF-like"/>
    <property type="match status" value="1"/>
</dbReference>
<dbReference type="PANTHER" id="PTHR43857:SF1">
    <property type="entry name" value="YJGH FAMILY PROTEIN"/>
    <property type="match status" value="1"/>
</dbReference>
<sequence length="131" mass="14440">MTDRFYMPEWQDAQRQLGYAQAVRHGDMLRIAGTASMGEGFMPLHAGDFEAQLRHVYGAIATTLDHFGLGFDAIVRETIYVTDMDALAAALPLRRSFYGDGPFPAATAVEVRRLLLPELLVEIEVDAALPA</sequence>
<dbReference type="CDD" id="cd00448">
    <property type="entry name" value="YjgF_YER057c_UK114_family"/>
    <property type="match status" value="1"/>
</dbReference>
<dbReference type="PANTHER" id="PTHR43857">
    <property type="entry name" value="BLR7761 PROTEIN"/>
    <property type="match status" value="1"/>
</dbReference>
<gene>
    <name evidence="1" type="ORF">SAMN06295920_11323</name>
</gene>
<dbReference type="InterPro" id="IPR035959">
    <property type="entry name" value="RutC-like_sf"/>
</dbReference>